<evidence type="ECO:0000313" key="1">
    <source>
        <dbReference type="EMBL" id="EDR30938.1"/>
    </source>
</evidence>
<protein>
    <submittedName>
        <fullName evidence="1">Uncharacterized protein</fullName>
    </submittedName>
</protein>
<gene>
    <name evidence="1" type="ORF">YPIP275_3064</name>
</gene>
<accession>A0AAV3BE12</accession>
<proteinExistence type="predicted"/>
<dbReference type="AlphaFoldDB" id="A0AAV3BE12"/>
<organism evidence="1 2">
    <name type="scientific">Yersinia pestis biovar Orientalis str. IP275</name>
    <dbReference type="NCBI Taxonomy" id="373665"/>
    <lineage>
        <taxon>Bacteria</taxon>
        <taxon>Pseudomonadati</taxon>
        <taxon>Pseudomonadota</taxon>
        <taxon>Gammaproteobacteria</taxon>
        <taxon>Enterobacterales</taxon>
        <taxon>Yersiniaceae</taxon>
        <taxon>Yersinia</taxon>
    </lineage>
</organism>
<sequence length="43" mass="5035">MAQHQNTWRDFSQIGLFAYKWENNAKNGDVFTLCHHGSAARWP</sequence>
<reference evidence="1 2" key="2">
    <citation type="submission" date="2010-03" db="EMBL/GenBank/DDBJ databases">
        <authorList>
            <person name="Payne S.H."/>
            <person name="Sutton G.G."/>
        </authorList>
    </citation>
    <scope>NUCLEOTIDE SEQUENCE [LARGE SCALE GENOMIC DNA]</scope>
    <source>
        <strain evidence="1 2">IP275</strain>
    </source>
</reference>
<name>A0AAV3BE12_YERPE</name>
<reference evidence="1 2" key="1">
    <citation type="submission" date="2008-01" db="EMBL/GenBank/DDBJ databases">
        <title>Yersinia pestis Strain IP275 project at JCVI/TIGR.</title>
        <authorList>
            <person name="Ravel J."/>
            <person name="Eppinger M."/>
            <person name="Fricke W.F."/>
            <person name="Rosovitz M."/>
            <person name="Lindler L.E."/>
            <person name="Bearden S."/>
            <person name="Shriefer M."/>
        </authorList>
    </citation>
    <scope>NUCLEOTIDE SEQUENCE [LARGE SCALE GENOMIC DNA]</scope>
    <source>
        <strain evidence="1 2">IP275</strain>
    </source>
</reference>
<dbReference type="EMBL" id="AAOS02000029">
    <property type="protein sequence ID" value="EDR30938.1"/>
    <property type="molecule type" value="Genomic_DNA"/>
</dbReference>
<evidence type="ECO:0000313" key="2">
    <source>
        <dbReference type="Proteomes" id="UP000004430"/>
    </source>
</evidence>
<comment type="caution">
    <text evidence="1">The sequence shown here is derived from an EMBL/GenBank/DDBJ whole genome shotgun (WGS) entry which is preliminary data.</text>
</comment>
<dbReference type="Proteomes" id="UP000004430">
    <property type="component" value="Unassembled WGS sequence"/>
</dbReference>